<evidence type="ECO:0000313" key="2">
    <source>
        <dbReference type="Proteomes" id="UP000790377"/>
    </source>
</evidence>
<name>A0ACB7ZWG2_9AGAM</name>
<proteinExistence type="predicted"/>
<accession>A0ACB7ZWG2</accession>
<keyword evidence="2" id="KW-1185">Reference proteome</keyword>
<dbReference type="Proteomes" id="UP000790377">
    <property type="component" value="Unassembled WGS sequence"/>
</dbReference>
<reference evidence="1" key="1">
    <citation type="journal article" date="2021" name="New Phytol.">
        <title>Evolutionary innovations through gain and loss of genes in the ectomycorrhizal Boletales.</title>
        <authorList>
            <person name="Wu G."/>
            <person name="Miyauchi S."/>
            <person name="Morin E."/>
            <person name="Kuo A."/>
            <person name="Drula E."/>
            <person name="Varga T."/>
            <person name="Kohler A."/>
            <person name="Feng B."/>
            <person name="Cao Y."/>
            <person name="Lipzen A."/>
            <person name="Daum C."/>
            <person name="Hundley H."/>
            <person name="Pangilinan J."/>
            <person name="Johnson J."/>
            <person name="Barry K."/>
            <person name="LaButti K."/>
            <person name="Ng V."/>
            <person name="Ahrendt S."/>
            <person name="Min B."/>
            <person name="Choi I.G."/>
            <person name="Park H."/>
            <person name="Plett J.M."/>
            <person name="Magnuson J."/>
            <person name="Spatafora J.W."/>
            <person name="Nagy L.G."/>
            <person name="Henrissat B."/>
            <person name="Grigoriev I.V."/>
            <person name="Yang Z.L."/>
            <person name="Xu J."/>
            <person name="Martin F.M."/>
        </authorList>
    </citation>
    <scope>NUCLEOTIDE SEQUENCE</scope>
    <source>
        <strain evidence="1">ATCC 28755</strain>
    </source>
</reference>
<evidence type="ECO:0000313" key="1">
    <source>
        <dbReference type="EMBL" id="KAH7905360.1"/>
    </source>
</evidence>
<organism evidence="1 2">
    <name type="scientific">Hygrophoropsis aurantiaca</name>
    <dbReference type="NCBI Taxonomy" id="72124"/>
    <lineage>
        <taxon>Eukaryota</taxon>
        <taxon>Fungi</taxon>
        <taxon>Dikarya</taxon>
        <taxon>Basidiomycota</taxon>
        <taxon>Agaricomycotina</taxon>
        <taxon>Agaricomycetes</taxon>
        <taxon>Agaricomycetidae</taxon>
        <taxon>Boletales</taxon>
        <taxon>Coniophorineae</taxon>
        <taxon>Hygrophoropsidaceae</taxon>
        <taxon>Hygrophoropsis</taxon>
    </lineage>
</organism>
<gene>
    <name evidence="1" type="ORF">BJ138DRAFT_1183679</name>
</gene>
<dbReference type="EMBL" id="MU268210">
    <property type="protein sequence ID" value="KAH7905360.1"/>
    <property type="molecule type" value="Genomic_DNA"/>
</dbReference>
<comment type="caution">
    <text evidence="1">The sequence shown here is derived from an EMBL/GenBank/DDBJ whole genome shotgun (WGS) entry which is preliminary data.</text>
</comment>
<protein>
    <submittedName>
        <fullName evidence="1">Uncharacterized protein</fullName>
    </submittedName>
</protein>
<sequence length="261" mass="29634">MAQEASKQLVFNATPEKTHEIGLTRLTRTSVTFNWVLPFDRDIDERFTAGAGDSDKASFTAYGRPGACYAYDVDPITHSFKKPRVFVYSDSGIPDGIQLATGMSTRAAARAHTTTGEMMSTKAGLMILDEETVPSGRYDHKWSHLGLFAEERLPIQGPCLMIVERIYPYAQELEFGFVYGDSGAYEWNPPNRSNMTWKLYIEFQSKRLWAELTWTIQPTEQKQRGLPWVSWCIEDGDVQSPTRQLHPYDLAIPPLQVNTRL</sequence>